<dbReference type="InterPro" id="IPR010730">
    <property type="entry name" value="HET"/>
</dbReference>
<proteinExistence type="predicted"/>
<dbReference type="EMBL" id="LVVK01000013">
    <property type="protein sequence ID" value="OPB42758.1"/>
    <property type="molecule type" value="Genomic_DNA"/>
</dbReference>
<dbReference type="PANTHER" id="PTHR33112">
    <property type="entry name" value="DOMAIN PROTEIN, PUTATIVE-RELATED"/>
    <property type="match status" value="1"/>
</dbReference>
<accession>A0A1T3CNT1</accession>
<dbReference type="PANTHER" id="PTHR33112:SF16">
    <property type="entry name" value="HETEROKARYON INCOMPATIBILITY DOMAIN-CONTAINING PROTEIN"/>
    <property type="match status" value="1"/>
</dbReference>
<evidence type="ECO:0000259" key="1">
    <source>
        <dbReference type="Pfam" id="PF06985"/>
    </source>
</evidence>
<comment type="caution">
    <text evidence="2">The sequence shown here is derived from an EMBL/GenBank/DDBJ whole genome shotgun (WGS) entry which is preliminary data.</text>
</comment>
<reference evidence="2 3" key="1">
    <citation type="submission" date="2016-04" db="EMBL/GenBank/DDBJ databases">
        <title>Multiple horizontal gene transfer events from other fungi enriched the ability of the initially mycotrophic fungus Trichoderma (Ascomycota) to feed on dead plant biomass.</title>
        <authorList>
            <person name="Atanasova L."/>
            <person name="Chenthamara K."/>
            <person name="Zhang J."/>
            <person name="Grujic M."/>
            <person name="Henrissat B."/>
            <person name="Kuo A."/>
            <person name="Aertz A."/>
            <person name="Salamov A."/>
            <person name="Lipzen A."/>
            <person name="Labutti K."/>
            <person name="Barry K."/>
            <person name="Miao Y."/>
            <person name="Rahimi M.J."/>
            <person name="Shen Q."/>
            <person name="Grigoriev I.V."/>
            <person name="Kubicek C.P."/>
            <person name="Druzhinina I.S."/>
        </authorList>
    </citation>
    <scope>NUCLEOTIDE SEQUENCE [LARGE SCALE GENOMIC DNA]</scope>
    <source>
        <strain evidence="2 3">NJAU 4742</strain>
    </source>
</reference>
<sequence length="591" mass="67050">MIADGIDKQESYQRRWLGEKGDTEIEKFNTEVVGAVTLELIRPGSSFYMVRILMGSSLNFVLHLTHLDEDTILNTCHYNGRTTETSSPEAFKLAKHWLDKCEGSHTTCKKFCSGEMPLPTRVIDVGDKTRAPFLFRSQGMKGRYCALSYCWGKATANSDFYKTTKANLLSHENAMPLHELPATLRDAIVVARDLGFQYIWIDAICIVQDDGVEWAHEVANMQHVYAGAFFTISTVASSSSDDGLFRLRETRNSTAVCLTYRIPKAFREYAWQAGSTPPQIPDSPMYLVACPNILSAMEPSMYGPVHQRAWTLQEQMMSTRILYYGRGMLWWECFDLYASEGYPGPLHLSDYAPWERSETKNAVRGVLTDRWGDADVFKHWQQLVYDYTGRTMTERRDRLTAIVGLGHAMEPFMKSKFVAGVWPGDRLLESLCWEVRVYEHSMRNPQFPSWSWASVTAFVLYDLAGHQKAYGAMRCIADVVSFDANISDEAQAAVTGSITLKGTVGRLAKPAEWNTDEGILDPYRQDCMADPIDQCWYIDVLESNMWTPTRFVRLLLHQVNIETKTFRRIGIGLGDSEGCSEIIENEVIVLI</sequence>
<organism evidence="2 3">
    <name type="scientific">Trichoderma guizhouense</name>
    <dbReference type="NCBI Taxonomy" id="1491466"/>
    <lineage>
        <taxon>Eukaryota</taxon>
        <taxon>Fungi</taxon>
        <taxon>Dikarya</taxon>
        <taxon>Ascomycota</taxon>
        <taxon>Pezizomycotina</taxon>
        <taxon>Sordariomycetes</taxon>
        <taxon>Hypocreomycetidae</taxon>
        <taxon>Hypocreales</taxon>
        <taxon>Hypocreaceae</taxon>
        <taxon>Trichoderma</taxon>
    </lineage>
</organism>
<protein>
    <recommendedName>
        <fullName evidence="1">Heterokaryon incompatibility domain-containing protein</fullName>
    </recommendedName>
</protein>
<evidence type="ECO:0000313" key="3">
    <source>
        <dbReference type="Proteomes" id="UP000191004"/>
    </source>
</evidence>
<keyword evidence="3" id="KW-1185">Reference proteome</keyword>
<name>A0A1T3CNT1_9HYPO</name>
<dbReference type="Pfam" id="PF06985">
    <property type="entry name" value="HET"/>
    <property type="match status" value="1"/>
</dbReference>
<feature type="domain" description="Heterokaryon incompatibility" evidence="1">
    <location>
        <begin position="144"/>
        <end position="314"/>
    </location>
</feature>
<dbReference type="Proteomes" id="UP000191004">
    <property type="component" value="Unassembled WGS sequence"/>
</dbReference>
<gene>
    <name evidence="2" type="ORF">A0O28_0038790</name>
</gene>
<dbReference type="AlphaFoldDB" id="A0A1T3CNT1"/>
<evidence type="ECO:0000313" key="2">
    <source>
        <dbReference type="EMBL" id="OPB42758.1"/>
    </source>
</evidence>